<gene>
    <name evidence="2" type="ORF">QBC41DRAFT_115878</name>
</gene>
<reference evidence="2" key="1">
    <citation type="submission" date="2023-06" db="EMBL/GenBank/DDBJ databases">
        <title>Genome-scale phylogeny and comparative genomics of the fungal order Sordariales.</title>
        <authorList>
            <consortium name="Lawrence Berkeley National Laboratory"/>
            <person name="Hensen N."/>
            <person name="Bonometti L."/>
            <person name="Westerberg I."/>
            <person name="Brannstrom I.O."/>
            <person name="Guillou S."/>
            <person name="Cros-Aarteil S."/>
            <person name="Calhoun S."/>
            <person name="Haridas S."/>
            <person name="Kuo A."/>
            <person name="Mondo S."/>
            <person name="Pangilinan J."/>
            <person name="Riley R."/>
            <person name="Labutti K."/>
            <person name="Andreopoulos B."/>
            <person name="Lipzen A."/>
            <person name="Chen C."/>
            <person name="Yanf M."/>
            <person name="Daum C."/>
            <person name="Ng V."/>
            <person name="Clum A."/>
            <person name="Steindorff A."/>
            <person name="Ohm R."/>
            <person name="Martin F."/>
            <person name="Silar P."/>
            <person name="Natvig D."/>
            <person name="Lalanne C."/>
            <person name="Gautier V."/>
            <person name="Ament-Velasquez S.L."/>
            <person name="Kruys A."/>
            <person name="Hutchinson M.I."/>
            <person name="Powell A.J."/>
            <person name="Barry K."/>
            <person name="Miller A.N."/>
            <person name="Grigoriev I.V."/>
            <person name="Debuchy R."/>
            <person name="Gladieux P."/>
            <person name="Thoren M.H."/>
            <person name="Johannesson H."/>
        </authorList>
    </citation>
    <scope>NUCLEOTIDE SEQUENCE</scope>
    <source>
        <strain evidence="2">CBS 307.81</strain>
    </source>
</reference>
<keyword evidence="3" id="KW-1185">Reference proteome</keyword>
<comment type="caution">
    <text evidence="2">The sequence shown here is derived from an EMBL/GenBank/DDBJ whole genome shotgun (WGS) entry which is preliminary data.</text>
</comment>
<dbReference type="EMBL" id="JAULSY010000005">
    <property type="protein sequence ID" value="KAK0673639.1"/>
    <property type="molecule type" value="Genomic_DNA"/>
</dbReference>
<protein>
    <submittedName>
        <fullName evidence="2">Uncharacterized protein</fullName>
    </submittedName>
</protein>
<accession>A0AA40DGL5</accession>
<organism evidence="2 3">
    <name type="scientific">Cercophora samala</name>
    <dbReference type="NCBI Taxonomy" id="330535"/>
    <lineage>
        <taxon>Eukaryota</taxon>
        <taxon>Fungi</taxon>
        <taxon>Dikarya</taxon>
        <taxon>Ascomycota</taxon>
        <taxon>Pezizomycotina</taxon>
        <taxon>Sordariomycetes</taxon>
        <taxon>Sordariomycetidae</taxon>
        <taxon>Sordariales</taxon>
        <taxon>Lasiosphaeriaceae</taxon>
        <taxon>Cercophora</taxon>
    </lineage>
</organism>
<dbReference type="AlphaFoldDB" id="A0AA40DGL5"/>
<evidence type="ECO:0000313" key="3">
    <source>
        <dbReference type="Proteomes" id="UP001174997"/>
    </source>
</evidence>
<proteinExistence type="predicted"/>
<evidence type="ECO:0000256" key="1">
    <source>
        <dbReference type="SAM" id="Phobius"/>
    </source>
</evidence>
<keyword evidence="1" id="KW-0812">Transmembrane</keyword>
<dbReference type="Proteomes" id="UP001174997">
    <property type="component" value="Unassembled WGS sequence"/>
</dbReference>
<evidence type="ECO:0000313" key="2">
    <source>
        <dbReference type="EMBL" id="KAK0673639.1"/>
    </source>
</evidence>
<keyword evidence="1" id="KW-1133">Transmembrane helix</keyword>
<sequence>MTNRYRSARGRMVIRPSRPSPTVTFLGGFLAIRTDKVTRFFGAWLVCVCVYVVSSANFLAFGDMTENQHGHGKARTRGSVSAPHIPKGLIICNHCPSSRGVIRCRAPPLYVREARPPNPSRYSFCWRPTLCHSGSQQETCFCVCLDESTLAGKRRAVPGSVYFWRRFWCVINLKQTTCSPPLHARLTEAAAKLGMRIGHCM</sequence>
<keyword evidence="1" id="KW-0472">Membrane</keyword>
<feature type="transmembrane region" description="Helical" evidence="1">
    <location>
        <begin position="41"/>
        <end position="61"/>
    </location>
</feature>
<name>A0AA40DGL5_9PEZI</name>